<dbReference type="InterPro" id="IPR036388">
    <property type="entry name" value="WH-like_DNA-bd_sf"/>
</dbReference>
<dbReference type="PANTHER" id="PTHR43252">
    <property type="entry name" value="TRANSCRIPTIONAL REGULATOR YQJI"/>
    <property type="match status" value="1"/>
</dbReference>
<organism evidence="2 3">
    <name type="scientific">Amycolatopsis suaedae</name>
    <dbReference type="NCBI Taxonomy" id="2510978"/>
    <lineage>
        <taxon>Bacteria</taxon>
        <taxon>Bacillati</taxon>
        <taxon>Actinomycetota</taxon>
        <taxon>Actinomycetes</taxon>
        <taxon>Pseudonocardiales</taxon>
        <taxon>Pseudonocardiaceae</taxon>
        <taxon>Amycolatopsis</taxon>
    </lineage>
</organism>
<evidence type="ECO:0000259" key="1">
    <source>
        <dbReference type="Pfam" id="PF03551"/>
    </source>
</evidence>
<protein>
    <submittedName>
        <fullName evidence="2">PadR family transcriptional regulator</fullName>
    </submittedName>
</protein>
<dbReference type="Proteomes" id="UP000292003">
    <property type="component" value="Unassembled WGS sequence"/>
</dbReference>
<name>A0A4Q7J0S6_9PSEU</name>
<dbReference type="SUPFAM" id="SSF46785">
    <property type="entry name" value="Winged helix' DNA-binding domain"/>
    <property type="match status" value="1"/>
</dbReference>
<dbReference type="PANTHER" id="PTHR43252:SF2">
    <property type="entry name" value="TRANSCRIPTION REGULATOR, PADR-LIKE FAMILY"/>
    <property type="match status" value="1"/>
</dbReference>
<evidence type="ECO:0000313" key="2">
    <source>
        <dbReference type="EMBL" id="RZQ60172.1"/>
    </source>
</evidence>
<dbReference type="OrthoDB" id="122286at2"/>
<reference evidence="2 3" key="1">
    <citation type="submission" date="2019-02" db="EMBL/GenBank/DDBJ databases">
        <title>Draft genome sequence of Amycolatopsis sp. 8-3EHSu isolated from roots of Suaeda maritima.</title>
        <authorList>
            <person name="Duangmal K."/>
            <person name="Chantavorakit T."/>
        </authorList>
    </citation>
    <scope>NUCLEOTIDE SEQUENCE [LARGE SCALE GENOMIC DNA]</scope>
    <source>
        <strain evidence="2 3">8-3EHSu</strain>
    </source>
</reference>
<dbReference type="InterPro" id="IPR036390">
    <property type="entry name" value="WH_DNA-bd_sf"/>
</dbReference>
<evidence type="ECO:0000313" key="3">
    <source>
        <dbReference type="Proteomes" id="UP000292003"/>
    </source>
</evidence>
<dbReference type="InterPro" id="IPR005149">
    <property type="entry name" value="Tscrpt_reg_PadR_N"/>
</dbReference>
<proteinExistence type="predicted"/>
<dbReference type="AlphaFoldDB" id="A0A4Q7J0S6"/>
<gene>
    <name evidence="2" type="ORF">EWH70_30985</name>
</gene>
<comment type="caution">
    <text evidence="2">The sequence shown here is derived from an EMBL/GenBank/DDBJ whole genome shotgun (WGS) entry which is preliminary data.</text>
</comment>
<sequence length="170" mass="19504">MWIEILLLSRLAEGPLHGYELRKAVEASTGRMLSNNSLYPTLRRFVDAGAVLRDAEDQQSKPPRHVYSITDVGRELLHDQLTDFPEELALNDTEFLARVGNFSRLDEDERRAVLDTRDRVITAERERLSKLAAAQADPWTRTVLAEVGRRLTEERAWLDTLRSTSSEEDR</sequence>
<accession>A0A4Q7J0S6</accession>
<feature type="domain" description="Transcription regulator PadR N-terminal" evidence="1">
    <location>
        <begin position="7"/>
        <end position="78"/>
    </location>
</feature>
<dbReference type="EMBL" id="SFCC01000019">
    <property type="protein sequence ID" value="RZQ60172.1"/>
    <property type="molecule type" value="Genomic_DNA"/>
</dbReference>
<dbReference type="Pfam" id="PF03551">
    <property type="entry name" value="PadR"/>
    <property type="match status" value="1"/>
</dbReference>
<keyword evidence="3" id="KW-1185">Reference proteome</keyword>
<dbReference type="Gene3D" id="1.10.10.10">
    <property type="entry name" value="Winged helix-like DNA-binding domain superfamily/Winged helix DNA-binding domain"/>
    <property type="match status" value="1"/>
</dbReference>